<keyword evidence="1" id="KW-0812">Transmembrane</keyword>
<evidence type="ECO:0000313" key="2">
    <source>
        <dbReference type="EMBL" id="TNN35874.1"/>
    </source>
</evidence>
<name>A0A4Z2F549_9TELE</name>
<feature type="transmembrane region" description="Helical" evidence="1">
    <location>
        <begin position="59"/>
        <end position="80"/>
    </location>
</feature>
<reference evidence="2 3" key="1">
    <citation type="submission" date="2019-03" db="EMBL/GenBank/DDBJ databases">
        <title>First draft genome of Liparis tanakae, snailfish: a comprehensive survey of snailfish specific genes.</title>
        <authorList>
            <person name="Kim W."/>
            <person name="Song I."/>
            <person name="Jeong J.-H."/>
            <person name="Kim D."/>
            <person name="Kim S."/>
            <person name="Ryu S."/>
            <person name="Song J.Y."/>
            <person name="Lee S.K."/>
        </authorList>
    </citation>
    <scope>NUCLEOTIDE SEQUENCE [LARGE SCALE GENOMIC DNA]</scope>
    <source>
        <tissue evidence="2">Muscle</tissue>
    </source>
</reference>
<dbReference type="EMBL" id="SRLO01001695">
    <property type="protein sequence ID" value="TNN35874.1"/>
    <property type="molecule type" value="Genomic_DNA"/>
</dbReference>
<accession>A0A4Z2F549</accession>
<gene>
    <name evidence="2" type="ORF">EYF80_053967</name>
</gene>
<dbReference type="AlphaFoldDB" id="A0A4Z2F549"/>
<keyword evidence="1" id="KW-1133">Transmembrane helix</keyword>
<keyword evidence="3" id="KW-1185">Reference proteome</keyword>
<keyword evidence="1" id="KW-0472">Membrane</keyword>
<sequence>MTRSPSRRETAVLVPLAVPVSLAVLVPLAVPVSLAVPVPLALGLSLWDASRSLLLSLAVQESCLVYYDVITAALIDFFFVRARESSIP</sequence>
<comment type="caution">
    <text evidence="2">The sequence shown here is derived from an EMBL/GenBank/DDBJ whole genome shotgun (WGS) entry which is preliminary data.</text>
</comment>
<protein>
    <submittedName>
        <fullName evidence="2">Uncharacterized protein</fullName>
    </submittedName>
</protein>
<proteinExistence type="predicted"/>
<evidence type="ECO:0000313" key="3">
    <source>
        <dbReference type="Proteomes" id="UP000314294"/>
    </source>
</evidence>
<dbReference type="Proteomes" id="UP000314294">
    <property type="component" value="Unassembled WGS sequence"/>
</dbReference>
<evidence type="ECO:0000256" key="1">
    <source>
        <dbReference type="SAM" id="Phobius"/>
    </source>
</evidence>
<organism evidence="2 3">
    <name type="scientific">Liparis tanakae</name>
    <name type="common">Tanaka's snailfish</name>
    <dbReference type="NCBI Taxonomy" id="230148"/>
    <lineage>
        <taxon>Eukaryota</taxon>
        <taxon>Metazoa</taxon>
        <taxon>Chordata</taxon>
        <taxon>Craniata</taxon>
        <taxon>Vertebrata</taxon>
        <taxon>Euteleostomi</taxon>
        <taxon>Actinopterygii</taxon>
        <taxon>Neopterygii</taxon>
        <taxon>Teleostei</taxon>
        <taxon>Neoteleostei</taxon>
        <taxon>Acanthomorphata</taxon>
        <taxon>Eupercaria</taxon>
        <taxon>Perciformes</taxon>
        <taxon>Cottioidei</taxon>
        <taxon>Cottales</taxon>
        <taxon>Liparidae</taxon>
        <taxon>Liparis</taxon>
    </lineage>
</organism>